<feature type="transmembrane region" description="Helical" evidence="1">
    <location>
        <begin position="20"/>
        <end position="43"/>
    </location>
</feature>
<organism evidence="2 3">
    <name type="scientific">Microbacterium galbum</name>
    <dbReference type="NCBI Taxonomy" id="3075994"/>
    <lineage>
        <taxon>Bacteria</taxon>
        <taxon>Bacillati</taxon>
        <taxon>Actinomycetota</taxon>
        <taxon>Actinomycetes</taxon>
        <taxon>Micrococcales</taxon>
        <taxon>Microbacteriaceae</taxon>
        <taxon>Microbacterium</taxon>
    </lineage>
</organism>
<evidence type="ECO:0000313" key="2">
    <source>
        <dbReference type="EMBL" id="MDU0366212.1"/>
    </source>
</evidence>
<proteinExistence type="predicted"/>
<name>A0ABU3T4B2_9MICO</name>
<protein>
    <submittedName>
        <fullName evidence="2">Uncharacterized protein</fullName>
    </submittedName>
</protein>
<keyword evidence="1" id="KW-0812">Transmembrane</keyword>
<dbReference type="RefSeq" id="WP_315993478.1">
    <property type="nucleotide sequence ID" value="NZ_JAWDIS010000001.1"/>
</dbReference>
<keyword evidence="3" id="KW-1185">Reference proteome</keyword>
<feature type="transmembrane region" description="Helical" evidence="1">
    <location>
        <begin position="101"/>
        <end position="127"/>
    </location>
</feature>
<comment type="caution">
    <text evidence="2">The sequence shown here is derived from an EMBL/GenBank/DDBJ whole genome shotgun (WGS) entry which is preliminary data.</text>
</comment>
<dbReference type="Proteomes" id="UP001263371">
    <property type="component" value="Unassembled WGS sequence"/>
</dbReference>
<accession>A0ABU3T4B2</accession>
<keyword evidence="1" id="KW-0472">Membrane</keyword>
<sequence>MKLYSDFAAQRVRQVTVDVVALVLIALSVATGITVFSTVSRLAQFGRDMQTAGADFRSSMTDVGARLSGVPLIGSGISAPFDTARSAGDTLASAGQTQQDLVLQAATVLGIGVAGLPILIVLLVWLFPRLRFVTRATRTRAQLRAGLDSDLLALRALTHQKVAAIAKVGPDALGAWRRGDREVVQRLAGMELRSVGIRVR</sequence>
<evidence type="ECO:0000256" key="1">
    <source>
        <dbReference type="SAM" id="Phobius"/>
    </source>
</evidence>
<evidence type="ECO:0000313" key="3">
    <source>
        <dbReference type="Proteomes" id="UP001263371"/>
    </source>
</evidence>
<dbReference type="EMBL" id="JAWDIS010000001">
    <property type="protein sequence ID" value="MDU0366212.1"/>
    <property type="molecule type" value="Genomic_DNA"/>
</dbReference>
<reference evidence="2 3" key="1">
    <citation type="submission" date="2023-09" db="EMBL/GenBank/DDBJ databases">
        <title>Microbacterium fusihabitans sp. nov., Microbacterium phycihabitans sp. nov., and Microbacterium cervinum sp. nov., isolated from dried seaweeds of beach.</title>
        <authorList>
            <person name="Lee S.D."/>
        </authorList>
    </citation>
    <scope>NUCLEOTIDE SEQUENCE [LARGE SCALE GENOMIC DNA]</scope>
    <source>
        <strain evidence="2 3">KSW4-17</strain>
    </source>
</reference>
<keyword evidence="1" id="KW-1133">Transmembrane helix</keyword>
<gene>
    <name evidence="2" type="ORF">RWH45_03225</name>
</gene>